<reference evidence="2 3" key="1">
    <citation type="submission" date="2024-05" db="EMBL/GenBank/DDBJ databases">
        <title>A high-quality chromosomal-level genome assembly of Topmouth culter (Culter alburnus).</title>
        <authorList>
            <person name="Zhao H."/>
        </authorList>
    </citation>
    <scope>NUCLEOTIDE SEQUENCE [LARGE SCALE GENOMIC DNA]</scope>
    <source>
        <strain evidence="2">CATC2023</strain>
        <tissue evidence="2">Muscle</tissue>
    </source>
</reference>
<feature type="coiled-coil region" evidence="1">
    <location>
        <begin position="172"/>
        <end position="234"/>
    </location>
</feature>
<accession>A0AAW1ZH97</accession>
<comment type="caution">
    <text evidence="2">The sequence shown here is derived from an EMBL/GenBank/DDBJ whole genome shotgun (WGS) entry which is preliminary data.</text>
</comment>
<dbReference type="EMBL" id="JAWDJR010000016">
    <property type="protein sequence ID" value="KAK9960696.1"/>
    <property type="molecule type" value="Genomic_DNA"/>
</dbReference>
<dbReference type="Proteomes" id="UP001479290">
    <property type="component" value="Unassembled WGS sequence"/>
</dbReference>
<keyword evidence="1" id="KW-0175">Coiled coil</keyword>
<gene>
    <name evidence="2" type="ORF">ABG768_008539</name>
</gene>
<dbReference type="SUPFAM" id="SSF58100">
    <property type="entry name" value="Bacterial hemolysins"/>
    <property type="match status" value="1"/>
</dbReference>
<organism evidence="2 3">
    <name type="scientific">Culter alburnus</name>
    <name type="common">Topmouth culter</name>
    <dbReference type="NCBI Taxonomy" id="194366"/>
    <lineage>
        <taxon>Eukaryota</taxon>
        <taxon>Metazoa</taxon>
        <taxon>Chordata</taxon>
        <taxon>Craniata</taxon>
        <taxon>Vertebrata</taxon>
        <taxon>Euteleostomi</taxon>
        <taxon>Actinopterygii</taxon>
        <taxon>Neopterygii</taxon>
        <taxon>Teleostei</taxon>
        <taxon>Ostariophysi</taxon>
        <taxon>Cypriniformes</taxon>
        <taxon>Xenocyprididae</taxon>
        <taxon>Xenocypridinae</taxon>
        <taxon>Culter</taxon>
    </lineage>
</organism>
<evidence type="ECO:0000313" key="2">
    <source>
        <dbReference type="EMBL" id="KAK9960696.1"/>
    </source>
</evidence>
<evidence type="ECO:0000256" key="1">
    <source>
        <dbReference type="SAM" id="Coils"/>
    </source>
</evidence>
<evidence type="ECO:0000313" key="3">
    <source>
        <dbReference type="Proteomes" id="UP001479290"/>
    </source>
</evidence>
<feature type="coiled-coil region" evidence="1">
    <location>
        <begin position="60"/>
        <end position="122"/>
    </location>
</feature>
<sequence>MDLQAMEAVSAPLNEGIVSICNICESLLNSHVDPNTDMCCNYKQIRPHIEHAEQCLKKSEKMSEEKLKCLDERMEQLTKEKQNFEQQNKVKRMAMDKLHIEKKSAEESLKNSKAALEQAKRIVALRKDEIKRETDRKNTGTGVAIAGAVLTPIPILGWIAGPVMMIAGGSVIVDASKAIRDAEDELEKNESQVKENSNKVSNYHSRISTIQNEIKETDKVLNKISKDIEKVKQNQVVTADFQEIVRKAVRLLSGLSGRVTVLESQTRRFILWGPVVKVMEDVMKAVGNVAENRLLCNQGVPVFIKALRENVGELLALCNSAQNSEHDSYY</sequence>
<dbReference type="AlphaFoldDB" id="A0AAW1ZH97"/>
<dbReference type="Gene3D" id="1.20.1170.10">
    <property type="match status" value="1"/>
</dbReference>
<name>A0AAW1ZH97_CULAL</name>
<keyword evidence="3" id="KW-1185">Reference proteome</keyword>
<protein>
    <submittedName>
        <fullName evidence="2">Uncharacterized protein</fullName>
    </submittedName>
</protein>
<proteinExistence type="predicted"/>